<feature type="signal peptide" evidence="1">
    <location>
        <begin position="1"/>
        <end position="27"/>
    </location>
</feature>
<dbReference type="NCBIfam" id="TIGR02595">
    <property type="entry name" value="PEP_CTERM"/>
    <property type="match status" value="1"/>
</dbReference>
<dbReference type="GO" id="GO:0000272">
    <property type="term" value="P:polysaccharide catabolic process"/>
    <property type="evidence" value="ECO:0007669"/>
    <property type="project" value="InterPro"/>
</dbReference>
<accession>A0A517YXE0</accession>
<dbReference type="InterPro" id="IPR013424">
    <property type="entry name" value="Ice-binding_C"/>
</dbReference>
<keyword evidence="3" id="KW-1185">Reference proteome</keyword>
<dbReference type="InterPro" id="IPR036439">
    <property type="entry name" value="Dockerin_dom_sf"/>
</dbReference>
<gene>
    <name evidence="2" type="ORF">KS4_29490</name>
</gene>
<name>A0A517YXE0_9BACT</name>
<dbReference type="Proteomes" id="UP000317369">
    <property type="component" value="Chromosome"/>
</dbReference>
<dbReference type="Gene3D" id="1.10.1330.10">
    <property type="entry name" value="Dockerin domain"/>
    <property type="match status" value="1"/>
</dbReference>
<protein>
    <recommendedName>
        <fullName evidence="4">PEP-CTERM protein-sorting domain-containing protein</fullName>
    </recommendedName>
</protein>
<evidence type="ECO:0000313" key="2">
    <source>
        <dbReference type="EMBL" id="QDU34873.1"/>
    </source>
</evidence>
<evidence type="ECO:0000313" key="3">
    <source>
        <dbReference type="Proteomes" id="UP000317369"/>
    </source>
</evidence>
<reference evidence="2 3" key="1">
    <citation type="submission" date="2019-02" db="EMBL/GenBank/DDBJ databases">
        <title>Deep-cultivation of Planctomycetes and their phenomic and genomic characterization uncovers novel biology.</title>
        <authorList>
            <person name="Wiegand S."/>
            <person name="Jogler M."/>
            <person name="Boedeker C."/>
            <person name="Pinto D."/>
            <person name="Vollmers J."/>
            <person name="Rivas-Marin E."/>
            <person name="Kohn T."/>
            <person name="Peeters S.H."/>
            <person name="Heuer A."/>
            <person name="Rast P."/>
            <person name="Oberbeckmann S."/>
            <person name="Bunk B."/>
            <person name="Jeske O."/>
            <person name="Meyerdierks A."/>
            <person name="Storesund J.E."/>
            <person name="Kallscheuer N."/>
            <person name="Luecker S."/>
            <person name="Lage O.M."/>
            <person name="Pohl T."/>
            <person name="Merkel B.J."/>
            <person name="Hornburger P."/>
            <person name="Mueller R.-W."/>
            <person name="Bruemmer F."/>
            <person name="Labrenz M."/>
            <person name="Spormann A.M."/>
            <person name="Op den Camp H."/>
            <person name="Overmann J."/>
            <person name="Amann R."/>
            <person name="Jetten M.S.M."/>
            <person name="Mascher T."/>
            <person name="Medema M.H."/>
            <person name="Devos D.P."/>
            <person name="Kaster A.-K."/>
            <person name="Ovreas L."/>
            <person name="Rohde M."/>
            <person name="Galperin M.Y."/>
            <person name="Jogler C."/>
        </authorList>
    </citation>
    <scope>NUCLEOTIDE SEQUENCE [LARGE SCALE GENOMIC DNA]</scope>
    <source>
        <strain evidence="2 3">KS4</strain>
    </source>
</reference>
<dbReference type="KEGG" id="pcor:KS4_29490"/>
<dbReference type="SUPFAM" id="SSF63446">
    <property type="entry name" value="Type I dockerin domain"/>
    <property type="match status" value="1"/>
</dbReference>
<evidence type="ECO:0000256" key="1">
    <source>
        <dbReference type="SAM" id="SignalP"/>
    </source>
</evidence>
<keyword evidence="1" id="KW-0732">Signal</keyword>
<feature type="chain" id="PRO_5021843652" description="PEP-CTERM protein-sorting domain-containing protein" evidence="1">
    <location>
        <begin position="28"/>
        <end position="1298"/>
    </location>
</feature>
<organism evidence="2 3">
    <name type="scientific">Poriferisphaera corsica</name>
    <dbReference type="NCBI Taxonomy" id="2528020"/>
    <lineage>
        <taxon>Bacteria</taxon>
        <taxon>Pseudomonadati</taxon>
        <taxon>Planctomycetota</taxon>
        <taxon>Phycisphaerae</taxon>
        <taxon>Phycisphaerales</taxon>
        <taxon>Phycisphaeraceae</taxon>
        <taxon>Poriferisphaera</taxon>
    </lineage>
</organism>
<evidence type="ECO:0008006" key="4">
    <source>
        <dbReference type="Google" id="ProtNLM"/>
    </source>
</evidence>
<sequence precursor="true">MIKSRHFNMQTLLTAFCTLALTQGAYAGFKTTNNINWTYDNSNDTHYLDTPNAYLTIEGLISGNPSLAIPDKNFWLNNSYTNNTHLTYTGTTSISTSKKNFTAIKYNTAADKKATNNINGKIVVESSNSGTKLISNEIGNLEFSNAKGSWYVNSTSSNAYGVYSTNDVIFNNDYDAGIHVAGNGYYINGIYSNKELIMNGNFDGTISIESPSGAYNYALYGKDGITIDGYIGSGFAVTGYAANKGMYSLQDIYIGGHFVGFAEVTSTNGSAYSIHAGNDFTLDAQLAALINTRGSSQVVGIRANRYLKINEGMNAEVISNSAGNHTGGLYVDNGDITIGSAATPEGIRGYIHTNVQGNYESDEDYAARFGTTSYSYGINAQDQTSNSFNVGNITIYGNVSGDIDVRSGGKQAYGMIADRNIHIVGDLSGKLNASSNNNEAYGLYALNDITIDGSHTGQTTVSAAGSNASAFYTKSGDINVQGSLGGTISTTSGGQATHSVYSGSDININQNLSANITTTSQSHNTSGLYASDILTIGGDVTGNIVTTSTNGHRSRSLYGGKGISIAGNVSGDITSKGGGGEMRGIMTNNTGSISIGGDLTSDFLIESGGSAHALSSGIDIIVDGEYGGSINTSGSADTHGFRAGQHINIKKGITGSITANSAGDKTSGLYTTNGDITIGSTVANGITGNIYVNTKKESETEEQYTTRLASTVNAYGINAEDQTSNSFNVGNVTIHGPFSGNIDVRTGGKQAYGIRAERDININGNITGTINTDAGSEKSYAISADGDLNINGKYMGTITSKSGAAHAYGFYAGNELLFNQSVLGSITATSGTTNAYGIYADSDLTIQGDLRSEITTQSSGYYTGAVYSKGNLNIHGEVSENIQTTSTNGAYAYGLHGNQSLSVHSVIDGEIIVNSNTAARGLSTYGDLLVNGGIEGDLIITSQGSVEAISAGQKLTLGRLSGEIHAVGTQSVYAIKAGYFDNLIVDNEVNASASNGQAYAIHTASSYNHNETVNINYGVDVYGDIHLGNHNGTGSRDTINFKGYGQYNDDLYGVETININQGSLTSTNHTWKLNLENSETSTRNKFVDVNVNHGKLASNANMTTQNLTIANDGGLSFALTNPTDDIAITVTQNTSLDGSLALELTQTVTDYDLGDSFKLINGSNLSGIFDTIENAMVTETTGLAVLYNHFSGNDLIARFSILGDANLDNVVDMADVNLVQANTGATTTQTWVNGDFNGDGIINDVDMNIVTANYGVDATNIVYNPNGAATALSAIPEPSSLLLLGSAGILLIRRKQSA</sequence>
<dbReference type="EMBL" id="CP036425">
    <property type="protein sequence ID" value="QDU34873.1"/>
    <property type="molecule type" value="Genomic_DNA"/>
</dbReference>
<proteinExistence type="predicted"/>